<accession>A0A178YG64</accession>
<feature type="domain" description="Endonuclease GajA/Old nuclease/RecF-like AAA" evidence="1">
    <location>
        <begin position="6"/>
        <end position="405"/>
    </location>
</feature>
<dbReference type="InterPro" id="IPR051396">
    <property type="entry name" value="Bact_Antivir_Def_Nuclease"/>
</dbReference>
<evidence type="ECO:0000313" key="2">
    <source>
        <dbReference type="EMBL" id="OAP45835.1"/>
    </source>
</evidence>
<dbReference type="PANTHER" id="PTHR43581:SF2">
    <property type="entry name" value="EXCINUCLEASE ATPASE SUBUNIT"/>
    <property type="match status" value="1"/>
</dbReference>
<dbReference type="EMBL" id="LNQB01000070">
    <property type="protein sequence ID" value="OAP45835.1"/>
    <property type="molecule type" value="Genomic_DNA"/>
</dbReference>
<dbReference type="Proteomes" id="UP000078507">
    <property type="component" value="Unassembled WGS sequence"/>
</dbReference>
<name>A0A178YG64_SINSA</name>
<dbReference type="Pfam" id="PF13175">
    <property type="entry name" value="AAA_15"/>
    <property type="match status" value="1"/>
</dbReference>
<sequence length="424" mass="49022">MTAKYVDTITVKEFLGQKDIFVKFDQSINFIIGLNGTGKTTFINLIRASLHGDSRSLKEIDFSEVLITFHPISGKSKPTLLIRRKHDIPRAAVVYQYKASARSEPIEFVATPENRPSLHNWNLAFLPFTGDDDEQERSPIAEFLPKTIWLPLHRGLLSQKGTIADNKNPVDQKISQLITTTTKYLSSLDGIYAKKIEEFQQNYFLSLLNATVEKLDEASQLDLNEEQISLEQIFREFFKDNTKYKNSIKNHFDRAKRSISHFSEEKPLRYNDFIAISDTIRLHKLVENWNDLQKDKDETFSPKTKFSNLLNNLLVNKSFRFDERNQPLFHANNKKIDIANLSSGEKQLFIMLSTSLIQENTPFIYLADEPELSLHIEWQRKLVGNLRNLNPHAQIIFATHSPDIVAGNQRQVIRMESIIESLRR</sequence>
<dbReference type="CDD" id="cd00267">
    <property type="entry name" value="ABC_ATPase"/>
    <property type="match status" value="1"/>
</dbReference>
<dbReference type="STRING" id="36856.ATB98_04010"/>
<protein>
    <recommendedName>
        <fullName evidence="1">Endonuclease GajA/Old nuclease/RecF-like AAA domain-containing protein</fullName>
    </recommendedName>
</protein>
<evidence type="ECO:0000313" key="3">
    <source>
        <dbReference type="Proteomes" id="UP000078507"/>
    </source>
</evidence>
<dbReference type="InterPro" id="IPR027417">
    <property type="entry name" value="P-loop_NTPase"/>
</dbReference>
<gene>
    <name evidence="2" type="ORF">ATB98_04010</name>
</gene>
<dbReference type="RefSeq" id="WP_066873283.1">
    <property type="nucleotide sequence ID" value="NZ_LNQB01000070.1"/>
</dbReference>
<dbReference type="SUPFAM" id="SSF52540">
    <property type="entry name" value="P-loop containing nucleoside triphosphate hydrolases"/>
    <property type="match status" value="1"/>
</dbReference>
<comment type="caution">
    <text evidence="2">The sequence shown here is derived from an EMBL/GenBank/DDBJ whole genome shotgun (WGS) entry which is preliminary data.</text>
</comment>
<reference evidence="2 3" key="1">
    <citation type="submission" date="2015-11" db="EMBL/GenBank/DDBJ databases">
        <title>Ensifer anhuiense sp. nov., an effective nitrogen fixation bacterium with Glycine soja.</title>
        <authorList>
            <person name="Yan H."/>
            <person name="Chen W."/>
        </authorList>
    </citation>
    <scope>NUCLEOTIDE SEQUENCE [LARGE SCALE GENOMIC DNA]</scope>
    <source>
        <strain evidence="2 3">LMG 7837</strain>
    </source>
</reference>
<dbReference type="PANTHER" id="PTHR43581">
    <property type="entry name" value="ATP/GTP PHOSPHATASE"/>
    <property type="match status" value="1"/>
</dbReference>
<organism evidence="2 3">
    <name type="scientific">Sinorhizobium saheli</name>
    <dbReference type="NCBI Taxonomy" id="36856"/>
    <lineage>
        <taxon>Bacteria</taxon>
        <taxon>Pseudomonadati</taxon>
        <taxon>Pseudomonadota</taxon>
        <taxon>Alphaproteobacteria</taxon>
        <taxon>Hyphomicrobiales</taxon>
        <taxon>Rhizobiaceae</taxon>
        <taxon>Sinorhizobium/Ensifer group</taxon>
        <taxon>Sinorhizobium</taxon>
    </lineage>
</organism>
<evidence type="ECO:0000259" key="1">
    <source>
        <dbReference type="Pfam" id="PF13175"/>
    </source>
</evidence>
<dbReference type="Gene3D" id="3.40.50.300">
    <property type="entry name" value="P-loop containing nucleotide triphosphate hydrolases"/>
    <property type="match status" value="1"/>
</dbReference>
<dbReference type="OrthoDB" id="3322489at2"/>
<dbReference type="InterPro" id="IPR041685">
    <property type="entry name" value="AAA_GajA/Old/RecF-like"/>
</dbReference>
<proteinExistence type="predicted"/>
<keyword evidence="3" id="KW-1185">Reference proteome</keyword>
<dbReference type="AlphaFoldDB" id="A0A178YG64"/>